<dbReference type="EMBL" id="CADCXU010001872">
    <property type="protein sequence ID" value="CAA9994276.1"/>
    <property type="molecule type" value="Genomic_DNA"/>
</dbReference>
<dbReference type="AlphaFoldDB" id="A0A6H5FXJ1"/>
<evidence type="ECO:0000313" key="2">
    <source>
        <dbReference type="EMBL" id="CAA9994275.1"/>
    </source>
</evidence>
<accession>A0A6H5FXJ1</accession>
<keyword evidence="4" id="KW-1185">Reference proteome</keyword>
<feature type="compositionally biased region" description="Basic residues" evidence="1">
    <location>
        <begin position="96"/>
        <end position="105"/>
    </location>
</feature>
<name>A0A6H5FXJ1_9HEMI</name>
<evidence type="ECO:0000313" key="4">
    <source>
        <dbReference type="Proteomes" id="UP000479000"/>
    </source>
</evidence>
<sequence length="164" mass="18343">MTTILPHSLAADAVADKLTPAEGNDPPTLEEAQEYVRRLQAIAMDQAQRRETEKLGSTKGVPPDSFTSQEKTPFTFTQEESKKPNFTRSQSEGTKKTKTQSKKTPRTPPIQVLRCSEPVTDDDCQAVCPHVKCGWEILGQQLFFKQFNEIKSYLTGIDGKPNEE</sequence>
<feature type="region of interest" description="Disordered" evidence="1">
    <location>
        <begin position="1"/>
        <end position="110"/>
    </location>
</feature>
<evidence type="ECO:0000313" key="3">
    <source>
        <dbReference type="EMBL" id="CAA9994276.1"/>
    </source>
</evidence>
<feature type="non-terminal residue" evidence="3">
    <location>
        <position position="164"/>
    </location>
</feature>
<proteinExistence type="predicted"/>
<reference evidence="3 4" key="1">
    <citation type="submission" date="2020-02" db="EMBL/GenBank/DDBJ databases">
        <authorList>
            <person name="Ferguson B K."/>
        </authorList>
    </citation>
    <scope>NUCLEOTIDE SEQUENCE [LARGE SCALE GENOMIC DNA]</scope>
</reference>
<evidence type="ECO:0000256" key="1">
    <source>
        <dbReference type="SAM" id="MobiDB-lite"/>
    </source>
</evidence>
<feature type="compositionally biased region" description="Basic and acidic residues" evidence="1">
    <location>
        <begin position="47"/>
        <end position="56"/>
    </location>
</feature>
<protein>
    <submittedName>
        <fullName evidence="3">Uncharacterized protein</fullName>
    </submittedName>
</protein>
<organism evidence="3 4">
    <name type="scientific">Nesidiocoris tenuis</name>
    <dbReference type="NCBI Taxonomy" id="355587"/>
    <lineage>
        <taxon>Eukaryota</taxon>
        <taxon>Metazoa</taxon>
        <taxon>Ecdysozoa</taxon>
        <taxon>Arthropoda</taxon>
        <taxon>Hexapoda</taxon>
        <taxon>Insecta</taxon>
        <taxon>Pterygota</taxon>
        <taxon>Neoptera</taxon>
        <taxon>Paraneoptera</taxon>
        <taxon>Hemiptera</taxon>
        <taxon>Heteroptera</taxon>
        <taxon>Panheteroptera</taxon>
        <taxon>Cimicomorpha</taxon>
        <taxon>Miridae</taxon>
        <taxon>Dicyphina</taxon>
        <taxon>Nesidiocoris</taxon>
    </lineage>
</organism>
<feature type="compositionally biased region" description="Polar residues" evidence="1">
    <location>
        <begin position="65"/>
        <end position="92"/>
    </location>
</feature>
<gene>
    <name evidence="2" type="ORF">NTEN_LOCUS1091</name>
    <name evidence="3" type="ORF">NTEN_LOCUS1092</name>
</gene>
<dbReference type="Proteomes" id="UP000479000">
    <property type="component" value="Unassembled WGS sequence"/>
</dbReference>
<dbReference type="EMBL" id="CADCXU010001870">
    <property type="protein sequence ID" value="CAA9994275.1"/>
    <property type="molecule type" value="Genomic_DNA"/>
</dbReference>